<comment type="cofactor">
    <cofactor evidence="1">
        <name>FAD</name>
        <dbReference type="ChEBI" id="CHEBI:57692"/>
    </cofactor>
</comment>
<evidence type="ECO:0008006" key="8">
    <source>
        <dbReference type="Google" id="ProtNLM"/>
    </source>
</evidence>
<dbReference type="InterPro" id="IPR000172">
    <property type="entry name" value="GMC_OxRdtase_N"/>
</dbReference>
<dbReference type="EMBL" id="UINC01008742">
    <property type="protein sequence ID" value="SVA39309.1"/>
    <property type="molecule type" value="Genomic_DNA"/>
</dbReference>
<evidence type="ECO:0000256" key="3">
    <source>
        <dbReference type="ARBA" id="ARBA00022630"/>
    </source>
</evidence>
<protein>
    <recommendedName>
        <fullName evidence="8">Glucose-methanol-choline oxidoreductase N-terminal domain-containing protein</fullName>
    </recommendedName>
</protein>
<feature type="domain" description="Glucose-methanol-choline oxidoreductase C-terminal" evidence="6">
    <location>
        <begin position="370"/>
        <end position="505"/>
    </location>
</feature>
<name>A0A381VG13_9ZZZZ</name>
<proteinExistence type="inferred from homology"/>
<keyword evidence="3" id="KW-0285">Flavoprotein</keyword>
<sequence length="515" mass="56504">MKYDVIVIGAGSAGSAAATRLSEDPQRSVLLLEAGPDYPDFETLPDELKFGYATGTDIMVSDEHNWQFTGKANEIAETMLVPRGKVTGGTSAINGQVFLRGLTDDFNDWSSEGNKLWTFEEVLPFFRDLETDMDFHDDFHGSGGPIICHRFKRDDWLPSQTAFYSACIEAGFPAVADFNQPDSHGVGAIPCNNPNGIRFSTALGYLAQARHRVNFTIKSNCLARRLLFNDLSVTGVEVESGGESFVVEGEQIVLSSGTIANAQLLMLSGIGPSDHLQEMGIDLVLDLPGVGQNFSDHPLIFVTASVKENVTLDGLAPRLQVGLRYTADGSIRPNDMMMWMQSFATERVNRGGNKMEALGIRIVGSIYLASSKGKITLKSNDPDDQPSLDFHLLEDPEDLRRLREAVRIAVDLLKHSEFDEIIQKRIEPLDSDLYSDDSLNRWLLKEVTTGQHLTGTCKMGPSSDQMAVVDEELRVHGVEGLRVADASIMPNTVRANTNATTIMIGERLAAFLKNS</sequence>
<dbReference type="InterPro" id="IPR023978">
    <property type="entry name" value="GMC_oxidoreductase_bact"/>
</dbReference>
<dbReference type="SUPFAM" id="SSF51905">
    <property type="entry name" value="FAD/NAD(P)-binding domain"/>
    <property type="match status" value="1"/>
</dbReference>
<dbReference type="InterPro" id="IPR007867">
    <property type="entry name" value="GMC_OxRtase_C"/>
</dbReference>
<feature type="domain" description="Glucose-methanol-choline oxidoreductase N-terminal" evidence="5">
    <location>
        <begin position="3"/>
        <end position="298"/>
    </location>
</feature>
<dbReference type="GO" id="GO:0016614">
    <property type="term" value="F:oxidoreductase activity, acting on CH-OH group of donors"/>
    <property type="evidence" value="ECO:0007669"/>
    <property type="project" value="InterPro"/>
</dbReference>
<evidence type="ECO:0000313" key="7">
    <source>
        <dbReference type="EMBL" id="SVA39309.1"/>
    </source>
</evidence>
<reference evidence="7" key="1">
    <citation type="submission" date="2018-05" db="EMBL/GenBank/DDBJ databases">
        <authorList>
            <person name="Lanie J.A."/>
            <person name="Ng W.-L."/>
            <person name="Kazmierczak K.M."/>
            <person name="Andrzejewski T.M."/>
            <person name="Davidsen T.M."/>
            <person name="Wayne K.J."/>
            <person name="Tettelin H."/>
            <person name="Glass J.I."/>
            <person name="Rusch D."/>
            <person name="Podicherti R."/>
            <person name="Tsui H.-C.T."/>
            <person name="Winkler M.E."/>
        </authorList>
    </citation>
    <scope>NUCLEOTIDE SEQUENCE</scope>
</reference>
<evidence type="ECO:0000259" key="6">
    <source>
        <dbReference type="Pfam" id="PF05199"/>
    </source>
</evidence>
<dbReference type="Pfam" id="PF00732">
    <property type="entry name" value="GMC_oxred_N"/>
    <property type="match status" value="1"/>
</dbReference>
<dbReference type="Gene3D" id="3.50.50.60">
    <property type="entry name" value="FAD/NAD(P)-binding domain"/>
    <property type="match status" value="1"/>
</dbReference>
<evidence type="ECO:0000259" key="5">
    <source>
        <dbReference type="Pfam" id="PF00732"/>
    </source>
</evidence>
<organism evidence="7">
    <name type="scientific">marine metagenome</name>
    <dbReference type="NCBI Taxonomy" id="408172"/>
    <lineage>
        <taxon>unclassified sequences</taxon>
        <taxon>metagenomes</taxon>
        <taxon>ecological metagenomes</taxon>
    </lineage>
</organism>
<dbReference type="GO" id="GO:0050660">
    <property type="term" value="F:flavin adenine dinucleotide binding"/>
    <property type="evidence" value="ECO:0007669"/>
    <property type="project" value="InterPro"/>
</dbReference>
<dbReference type="InterPro" id="IPR036188">
    <property type="entry name" value="FAD/NAD-bd_sf"/>
</dbReference>
<dbReference type="AlphaFoldDB" id="A0A381VG13"/>
<evidence type="ECO:0000256" key="2">
    <source>
        <dbReference type="ARBA" id="ARBA00010790"/>
    </source>
</evidence>
<dbReference type="NCBIfam" id="TIGR03970">
    <property type="entry name" value="Rv0697"/>
    <property type="match status" value="1"/>
</dbReference>
<dbReference type="PANTHER" id="PTHR11552:SF147">
    <property type="entry name" value="CHOLINE DEHYDROGENASE, MITOCHONDRIAL"/>
    <property type="match status" value="1"/>
</dbReference>
<evidence type="ECO:0000256" key="4">
    <source>
        <dbReference type="ARBA" id="ARBA00022827"/>
    </source>
</evidence>
<gene>
    <name evidence="7" type="ORF">METZ01_LOCUS92163</name>
</gene>
<dbReference type="PANTHER" id="PTHR11552">
    <property type="entry name" value="GLUCOSE-METHANOL-CHOLINE GMC OXIDOREDUCTASE"/>
    <property type="match status" value="1"/>
</dbReference>
<dbReference type="Gene3D" id="3.30.410.40">
    <property type="match status" value="1"/>
</dbReference>
<dbReference type="SUPFAM" id="SSF54373">
    <property type="entry name" value="FAD-linked reductases, C-terminal domain"/>
    <property type="match status" value="1"/>
</dbReference>
<dbReference type="PIRSF" id="PIRSF000137">
    <property type="entry name" value="Alcohol_oxidase"/>
    <property type="match status" value="1"/>
</dbReference>
<accession>A0A381VG13</accession>
<dbReference type="InterPro" id="IPR012132">
    <property type="entry name" value="GMC_OxRdtase"/>
</dbReference>
<keyword evidence="4" id="KW-0274">FAD</keyword>
<dbReference type="Pfam" id="PF05199">
    <property type="entry name" value="GMC_oxred_C"/>
    <property type="match status" value="1"/>
</dbReference>
<evidence type="ECO:0000256" key="1">
    <source>
        <dbReference type="ARBA" id="ARBA00001974"/>
    </source>
</evidence>
<comment type="similarity">
    <text evidence="2">Belongs to the GMC oxidoreductase family.</text>
</comment>